<evidence type="ECO:0000313" key="5">
    <source>
        <dbReference type="Proteomes" id="UP001239445"/>
    </source>
</evidence>
<gene>
    <name evidence="4" type="ORF">QBC47DRAFT_327264</name>
</gene>
<dbReference type="PANTHER" id="PTHR46260">
    <property type="entry name" value="RING-TYPE DOMAIN-CONTAINING PROTEIN"/>
    <property type="match status" value="1"/>
</dbReference>
<name>A0AAJ0B7P9_9PEZI</name>
<dbReference type="Pfam" id="PF01344">
    <property type="entry name" value="Kelch_1"/>
    <property type="match status" value="1"/>
</dbReference>
<evidence type="ECO:0000256" key="1">
    <source>
        <dbReference type="ARBA" id="ARBA00022441"/>
    </source>
</evidence>
<dbReference type="PANTHER" id="PTHR46260:SF3">
    <property type="entry name" value="RING-TYPE DOMAIN-CONTAINING PROTEIN"/>
    <property type="match status" value="1"/>
</dbReference>
<evidence type="ECO:0000313" key="4">
    <source>
        <dbReference type="EMBL" id="KAK1753234.1"/>
    </source>
</evidence>
<organism evidence="4 5">
    <name type="scientific">Echria macrotheca</name>
    <dbReference type="NCBI Taxonomy" id="438768"/>
    <lineage>
        <taxon>Eukaryota</taxon>
        <taxon>Fungi</taxon>
        <taxon>Dikarya</taxon>
        <taxon>Ascomycota</taxon>
        <taxon>Pezizomycotina</taxon>
        <taxon>Sordariomycetes</taxon>
        <taxon>Sordariomycetidae</taxon>
        <taxon>Sordariales</taxon>
        <taxon>Schizotheciaceae</taxon>
        <taxon>Echria</taxon>
    </lineage>
</organism>
<keyword evidence="5" id="KW-1185">Reference proteome</keyword>
<comment type="caution">
    <text evidence="4">The sequence shown here is derived from an EMBL/GenBank/DDBJ whole genome shotgun (WGS) entry which is preliminary data.</text>
</comment>
<dbReference type="InterPro" id="IPR051746">
    <property type="entry name" value="Kelch_domain_containing_8"/>
</dbReference>
<dbReference type="InterPro" id="IPR011043">
    <property type="entry name" value="Gal_Oxase/kelch_b-propeller"/>
</dbReference>
<feature type="signal peptide" evidence="3">
    <location>
        <begin position="1"/>
        <end position="18"/>
    </location>
</feature>
<accession>A0AAJ0B7P9</accession>
<keyword evidence="1" id="KW-0880">Kelch repeat</keyword>
<dbReference type="InterPro" id="IPR006652">
    <property type="entry name" value="Kelch_1"/>
</dbReference>
<evidence type="ECO:0000256" key="2">
    <source>
        <dbReference type="ARBA" id="ARBA00022737"/>
    </source>
</evidence>
<feature type="chain" id="PRO_5042612512" evidence="3">
    <location>
        <begin position="19"/>
        <end position="325"/>
    </location>
</feature>
<dbReference type="InterPro" id="IPR015915">
    <property type="entry name" value="Kelch-typ_b-propeller"/>
</dbReference>
<dbReference type="SMART" id="SM00612">
    <property type="entry name" value="Kelch"/>
    <property type="match status" value="4"/>
</dbReference>
<dbReference type="AlphaFoldDB" id="A0AAJ0B7P9"/>
<dbReference type="Pfam" id="PF24681">
    <property type="entry name" value="Kelch_KLHDC2_KLHL20_DRC7"/>
    <property type="match status" value="1"/>
</dbReference>
<dbReference type="EMBL" id="MU839838">
    <property type="protein sequence ID" value="KAK1753234.1"/>
    <property type="molecule type" value="Genomic_DNA"/>
</dbReference>
<evidence type="ECO:0000256" key="3">
    <source>
        <dbReference type="SAM" id="SignalP"/>
    </source>
</evidence>
<reference evidence="4" key="1">
    <citation type="submission" date="2023-06" db="EMBL/GenBank/DDBJ databases">
        <title>Genome-scale phylogeny and comparative genomics of the fungal order Sordariales.</title>
        <authorList>
            <consortium name="Lawrence Berkeley National Laboratory"/>
            <person name="Hensen N."/>
            <person name="Bonometti L."/>
            <person name="Westerberg I."/>
            <person name="Brannstrom I.O."/>
            <person name="Guillou S."/>
            <person name="Cros-Aarteil S."/>
            <person name="Calhoun S."/>
            <person name="Haridas S."/>
            <person name="Kuo A."/>
            <person name="Mondo S."/>
            <person name="Pangilinan J."/>
            <person name="Riley R."/>
            <person name="Labutti K."/>
            <person name="Andreopoulos B."/>
            <person name="Lipzen A."/>
            <person name="Chen C."/>
            <person name="Yanf M."/>
            <person name="Daum C."/>
            <person name="Ng V."/>
            <person name="Clum A."/>
            <person name="Steindorff A."/>
            <person name="Ohm R."/>
            <person name="Martin F."/>
            <person name="Silar P."/>
            <person name="Natvig D."/>
            <person name="Lalanne C."/>
            <person name="Gautier V."/>
            <person name="Ament-Velasquez S.L."/>
            <person name="Kruys A."/>
            <person name="Hutchinson M.I."/>
            <person name="Powell A.J."/>
            <person name="Barry K."/>
            <person name="Miller A.N."/>
            <person name="Grigoriev I.V."/>
            <person name="Debuchy R."/>
            <person name="Gladieux P."/>
            <person name="Thoren M.H."/>
            <person name="Johannesson H."/>
        </authorList>
    </citation>
    <scope>NUCLEOTIDE SEQUENCE</scope>
    <source>
        <strain evidence="4">PSN4</strain>
    </source>
</reference>
<dbReference type="Gene3D" id="2.120.10.80">
    <property type="entry name" value="Kelch-type beta propeller"/>
    <property type="match status" value="2"/>
</dbReference>
<proteinExistence type="predicted"/>
<dbReference type="SUPFAM" id="SSF50965">
    <property type="entry name" value="Galactose oxidase, central domain"/>
    <property type="match status" value="1"/>
</dbReference>
<dbReference type="Proteomes" id="UP001239445">
    <property type="component" value="Unassembled WGS sequence"/>
</dbReference>
<keyword evidence="2" id="KW-0677">Repeat</keyword>
<sequence>MRLLLSTLLPLAAAQVTAQWKTLAVVPTGPLHEHATVALSPTTLAIVGGVTQKGAVLDTLYLYSIPTNTWKKAASLPVTINHANAAVVDGLLYVLGGMTGASWAGNPKAWLYDPATDKWSNLPAMPTSEARGSAVMGVYNKTVWLASGKTGSGGESVTTVSAFDTTTQKWLTDIPAAAKNIPEGRDHGGGGIIGTKFYQLGGSLGPISNRKDTVFVLDLADLSKGWITAKGKMPTPRRGFATGIVGNKIYTFGGEGNPDKASNGVFKEVEVYDAAADSWAELAPMNIPRHGSSAATVNGSIYIPAGGTASGTPCTDAFDVYTPAS</sequence>
<protein>
    <submittedName>
        <fullName evidence="4">Kelch repeat-containing protein</fullName>
    </submittedName>
</protein>
<keyword evidence="3" id="KW-0732">Signal</keyword>